<protein>
    <submittedName>
        <fullName evidence="5">MarR family transcriptional regulator</fullName>
    </submittedName>
</protein>
<dbReference type="InterPro" id="IPR036390">
    <property type="entry name" value="WH_DNA-bd_sf"/>
</dbReference>
<dbReference type="Pfam" id="PF12802">
    <property type="entry name" value="MarR_2"/>
    <property type="match status" value="1"/>
</dbReference>
<dbReference type="GO" id="GO:0003700">
    <property type="term" value="F:DNA-binding transcription factor activity"/>
    <property type="evidence" value="ECO:0007669"/>
    <property type="project" value="InterPro"/>
</dbReference>
<dbReference type="SUPFAM" id="SSF46785">
    <property type="entry name" value="Winged helix' DNA-binding domain"/>
    <property type="match status" value="1"/>
</dbReference>
<gene>
    <name evidence="5" type="ORF">GFB56_03870</name>
</gene>
<dbReference type="SMART" id="SM00347">
    <property type="entry name" value="HTH_MARR"/>
    <property type="match status" value="1"/>
</dbReference>
<dbReference type="Gene3D" id="1.10.10.10">
    <property type="entry name" value="Winged helix-like DNA-binding domain superfamily/Winged helix DNA-binding domain"/>
    <property type="match status" value="1"/>
</dbReference>
<evidence type="ECO:0000256" key="1">
    <source>
        <dbReference type="ARBA" id="ARBA00023015"/>
    </source>
</evidence>
<evidence type="ECO:0000256" key="2">
    <source>
        <dbReference type="ARBA" id="ARBA00023125"/>
    </source>
</evidence>
<dbReference type="PROSITE" id="PS50995">
    <property type="entry name" value="HTH_MARR_2"/>
    <property type="match status" value="1"/>
</dbReference>
<organism evidence="5 6">
    <name type="scientific">Ensifer canadensis</name>
    <dbReference type="NCBI Taxonomy" id="555315"/>
    <lineage>
        <taxon>Bacteria</taxon>
        <taxon>Pseudomonadati</taxon>
        <taxon>Pseudomonadota</taxon>
        <taxon>Alphaproteobacteria</taxon>
        <taxon>Hyphomicrobiales</taxon>
        <taxon>Rhizobiaceae</taxon>
        <taxon>Sinorhizobium/Ensifer group</taxon>
        <taxon>Ensifer</taxon>
    </lineage>
</organism>
<dbReference type="PRINTS" id="PR00598">
    <property type="entry name" value="HTHMARR"/>
</dbReference>
<keyword evidence="3" id="KW-0804">Transcription</keyword>
<dbReference type="InterPro" id="IPR023187">
    <property type="entry name" value="Tscrpt_reg_MarR-type_CS"/>
</dbReference>
<comment type="caution">
    <text evidence="5">The sequence shown here is derived from an EMBL/GenBank/DDBJ whole genome shotgun (WGS) entry which is preliminary data.</text>
</comment>
<feature type="domain" description="HTH marR-type" evidence="4">
    <location>
        <begin position="56"/>
        <end position="194"/>
    </location>
</feature>
<dbReference type="PROSITE" id="PS01117">
    <property type="entry name" value="HTH_MARR_1"/>
    <property type="match status" value="1"/>
</dbReference>
<accession>A0AAW4FCU0</accession>
<keyword evidence="1" id="KW-0805">Transcription regulation</keyword>
<proteinExistence type="predicted"/>
<dbReference type="InterPro" id="IPR000835">
    <property type="entry name" value="HTH_MarR-typ"/>
</dbReference>
<dbReference type="Proteomes" id="UP000744980">
    <property type="component" value="Unassembled WGS sequence"/>
</dbReference>
<dbReference type="EMBL" id="WXFA01000002">
    <property type="protein sequence ID" value="MBM3089952.1"/>
    <property type="molecule type" value="Genomic_DNA"/>
</dbReference>
<evidence type="ECO:0000313" key="6">
    <source>
        <dbReference type="Proteomes" id="UP000744980"/>
    </source>
</evidence>
<evidence type="ECO:0000259" key="4">
    <source>
        <dbReference type="PROSITE" id="PS50995"/>
    </source>
</evidence>
<evidence type="ECO:0000313" key="5">
    <source>
        <dbReference type="EMBL" id="MBM3089952.1"/>
    </source>
</evidence>
<sequence length="197" mass="22040">MSLPQVSLDQDISVITDIILTSRYLRLRHFGRTVEAQMDHVDRILAQWQRERPDLDVSAMGLLGRFTRLRNHIGREIEKTFAERGLTSASFDVLAALRRSGSPFQLSPGELLATTMVSSGTMTNRIDQLEKQGLVQRLDNPDDRRGVIIALTAEGLERVDEAATAHVANQHRVVASLAPDEREALDAVLRKLLATYE</sequence>
<keyword evidence="2" id="KW-0238">DNA-binding</keyword>
<keyword evidence="6" id="KW-1185">Reference proteome</keyword>
<name>A0AAW4FCU0_9HYPH</name>
<evidence type="ECO:0000256" key="3">
    <source>
        <dbReference type="ARBA" id="ARBA00023163"/>
    </source>
</evidence>
<dbReference type="PANTHER" id="PTHR42756:SF1">
    <property type="entry name" value="TRANSCRIPTIONAL REPRESSOR OF EMRAB OPERON"/>
    <property type="match status" value="1"/>
</dbReference>
<dbReference type="InterPro" id="IPR036388">
    <property type="entry name" value="WH-like_DNA-bd_sf"/>
</dbReference>
<dbReference type="GO" id="GO:0003677">
    <property type="term" value="F:DNA binding"/>
    <property type="evidence" value="ECO:0007669"/>
    <property type="project" value="UniProtKB-KW"/>
</dbReference>
<dbReference type="AlphaFoldDB" id="A0AAW4FCU0"/>
<reference evidence="5 6" key="1">
    <citation type="submission" date="2020-01" db="EMBL/GenBank/DDBJ databases">
        <title>Draft genome assembly of Ensifer adhaerens T173.</title>
        <authorList>
            <person name="Craig J.E."/>
            <person name="Stinchcombe J.R."/>
        </authorList>
    </citation>
    <scope>NUCLEOTIDE SEQUENCE [LARGE SCALE GENOMIC DNA]</scope>
    <source>
        <strain evidence="5 6">T173</strain>
    </source>
</reference>
<dbReference type="PANTHER" id="PTHR42756">
    <property type="entry name" value="TRANSCRIPTIONAL REGULATOR, MARR"/>
    <property type="match status" value="1"/>
</dbReference>